<dbReference type="PANTHER" id="PTHR36114:SF1">
    <property type="entry name" value="16.7 KDA PROTEIN IN WHIE LOCUS"/>
    <property type="match status" value="1"/>
</dbReference>
<sequence length="122" mass="13771">MKQYDAINLKNKLTLFEELWSPRVIAEMNDYQFKLAKGQGEFVWHDHPDTDEVFIVIEGELVIEFRDGKVTLNPGEMYVIPKGVEHKPFAKGLVQVLLVEPKGVVNTGEAGGSLTAENDIWV</sequence>
<dbReference type="EMBL" id="ARXV01000002">
    <property type="protein sequence ID" value="KGD66196.1"/>
    <property type="molecule type" value="Genomic_DNA"/>
</dbReference>
<dbReference type="CDD" id="cd02226">
    <property type="entry name" value="cupin_YdbB-like"/>
    <property type="match status" value="1"/>
</dbReference>
<dbReference type="STRING" id="1177154.Y5S_00668"/>
<dbReference type="InterPro" id="IPR011051">
    <property type="entry name" value="RmlC_Cupin_sf"/>
</dbReference>
<dbReference type="AlphaFoldDB" id="A0A095SNG0"/>
<evidence type="ECO:0000259" key="1">
    <source>
        <dbReference type="Pfam" id="PF07883"/>
    </source>
</evidence>
<reference evidence="2 3" key="1">
    <citation type="submission" date="2012-09" db="EMBL/GenBank/DDBJ databases">
        <title>Genome Sequence of alkane-degrading Bacterium Alcanivorax sp. 19-m-6.</title>
        <authorList>
            <person name="Lai Q."/>
            <person name="Shao Z."/>
        </authorList>
    </citation>
    <scope>NUCLEOTIDE SEQUENCE [LARGE SCALE GENOMIC DNA]</scope>
    <source>
        <strain evidence="2 3">19-m-6</strain>
    </source>
</reference>
<organism evidence="2 3">
    <name type="scientific">Alcanivorax nanhaiticus</name>
    <dbReference type="NCBI Taxonomy" id="1177154"/>
    <lineage>
        <taxon>Bacteria</taxon>
        <taxon>Pseudomonadati</taxon>
        <taxon>Pseudomonadota</taxon>
        <taxon>Gammaproteobacteria</taxon>
        <taxon>Oceanospirillales</taxon>
        <taxon>Alcanivoracaceae</taxon>
        <taxon>Alcanivorax</taxon>
    </lineage>
</organism>
<dbReference type="InterPro" id="IPR014710">
    <property type="entry name" value="RmlC-like_jellyroll"/>
</dbReference>
<keyword evidence="3" id="KW-1185">Reference proteome</keyword>
<dbReference type="InterPro" id="IPR013096">
    <property type="entry name" value="Cupin_2"/>
</dbReference>
<gene>
    <name evidence="2" type="ORF">Y5S_00668</name>
</gene>
<accession>A0A095SNG0</accession>
<comment type="caution">
    <text evidence="2">The sequence shown here is derived from an EMBL/GenBank/DDBJ whole genome shotgun (WGS) entry which is preliminary data.</text>
</comment>
<dbReference type="PANTHER" id="PTHR36114">
    <property type="entry name" value="16.7 KDA PROTEIN IN WHIE LOCUS"/>
    <property type="match status" value="1"/>
</dbReference>
<dbReference type="InterPro" id="IPR052044">
    <property type="entry name" value="PKS_Associated_Protein"/>
</dbReference>
<name>A0A095SNG0_9GAMM</name>
<dbReference type="eggNOG" id="COG0662">
    <property type="taxonomic scope" value="Bacteria"/>
</dbReference>
<dbReference type="Pfam" id="PF07883">
    <property type="entry name" value="Cupin_2"/>
    <property type="match status" value="1"/>
</dbReference>
<dbReference type="Gene3D" id="2.60.120.10">
    <property type="entry name" value="Jelly Rolls"/>
    <property type="match status" value="1"/>
</dbReference>
<dbReference type="PATRIC" id="fig|1177154.3.peg.673"/>
<dbReference type="OrthoDB" id="9794183at2"/>
<dbReference type="SUPFAM" id="SSF51182">
    <property type="entry name" value="RmlC-like cupins"/>
    <property type="match status" value="1"/>
</dbReference>
<evidence type="ECO:0000313" key="2">
    <source>
        <dbReference type="EMBL" id="KGD66196.1"/>
    </source>
</evidence>
<dbReference type="RefSeq" id="WP_035230401.1">
    <property type="nucleotide sequence ID" value="NZ_ARXV01000002.1"/>
</dbReference>
<evidence type="ECO:0000313" key="3">
    <source>
        <dbReference type="Proteomes" id="UP000029444"/>
    </source>
</evidence>
<proteinExistence type="predicted"/>
<protein>
    <submittedName>
        <fullName evidence="2">Cupin</fullName>
    </submittedName>
</protein>
<dbReference type="Proteomes" id="UP000029444">
    <property type="component" value="Unassembled WGS sequence"/>
</dbReference>
<feature type="domain" description="Cupin type-2" evidence="1">
    <location>
        <begin position="33"/>
        <end position="92"/>
    </location>
</feature>